<feature type="compositionally biased region" description="Low complexity" evidence="3">
    <location>
        <begin position="360"/>
        <end position="395"/>
    </location>
</feature>
<dbReference type="Pfam" id="PF25954">
    <property type="entry name" value="Beta-barrel_RND_2"/>
    <property type="match status" value="1"/>
</dbReference>
<feature type="domain" description="Multidrug resistance protein MdtA-like barrel-sandwich hybrid" evidence="4">
    <location>
        <begin position="71"/>
        <end position="190"/>
    </location>
</feature>
<feature type="coiled-coil region" evidence="2">
    <location>
        <begin position="102"/>
        <end position="160"/>
    </location>
</feature>
<feature type="domain" description="CusB-like beta-barrel" evidence="5">
    <location>
        <begin position="202"/>
        <end position="273"/>
    </location>
</feature>
<dbReference type="SUPFAM" id="SSF111369">
    <property type="entry name" value="HlyD-like secretion proteins"/>
    <property type="match status" value="1"/>
</dbReference>
<evidence type="ECO:0000313" key="6">
    <source>
        <dbReference type="EMBL" id="PTM80104.1"/>
    </source>
</evidence>
<keyword evidence="2" id="KW-0175">Coiled coil</keyword>
<dbReference type="InterPro" id="IPR006143">
    <property type="entry name" value="RND_pump_MFP"/>
</dbReference>
<dbReference type="InterPro" id="IPR058625">
    <property type="entry name" value="MdtA-like_BSH"/>
</dbReference>
<reference evidence="6 7" key="1">
    <citation type="submission" date="2018-04" db="EMBL/GenBank/DDBJ databases">
        <title>Genomic Encyclopedia of Type Strains, Phase III (KMG-III): the genomes of soil and plant-associated and newly described type strains.</title>
        <authorList>
            <person name="Whitman W."/>
        </authorList>
    </citation>
    <scope>NUCLEOTIDE SEQUENCE [LARGE SCALE GENOMIC DNA]</scope>
    <source>
        <strain evidence="6 7">JA192</strain>
    </source>
</reference>
<evidence type="ECO:0000259" key="4">
    <source>
        <dbReference type="Pfam" id="PF25917"/>
    </source>
</evidence>
<name>A0ABX5JFD3_9RHOB</name>
<protein>
    <submittedName>
        <fullName evidence="6">Membrane fusion protein (Multidrug efflux system)</fullName>
    </submittedName>
</protein>
<dbReference type="Pfam" id="PF25917">
    <property type="entry name" value="BSH_RND"/>
    <property type="match status" value="1"/>
</dbReference>
<evidence type="ECO:0000313" key="7">
    <source>
        <dbReference type="Proteomes" id="UP000240800"/>
    </source>
</evidence>
<dbReference type="Gene3D" id="2.40.30.170">
    <property type="match status" value="1"/>
</dbReference>
<sequence length="395" mass="41882">MVKRLIIAVILLAVIVGGIVGFNRFRDSMISDFFANQKPAPVTVSTSVAEPITWRPGIEAIGTAVAARGVDLAVEAGGTVRQILFKSNEHVEEGQKLLQISEREELADLAAAEAALELAETELDRARTLRERGVSAVNNLDTAQAQAASARAQVAKIQAMLQQKELTAPFEGVIGIPQVDVGGYVTAGTVYATLQDLDAMRVDFALPEQQISRIRPDMPVTATSEVGDYRASGKITGIEPKVDPNSRLVTVRAEVANETGQIYPGQFLRVRVELPDEEQVIALPQTTLMTSLYGDSVYVVRDGEEEDQKVVEQVFVKAGRRDGGLIEIVSGLEPGDVVVNAGQNRLSGGAPVTIDNTVSPAGAEPAEAPEPANGQPQAQAQQPAAAGAGAETETE</sequence>
<comment type="caution">
    <text evidence="6">The sequence shown here is derived from an EMBL/GenBank/DDBJ whole genome shotgun (WGS) entry which is preliminary data.</text>
</comment>
<dbReference type="Gene3D" id="2.40.50.100">
    <property type="match status" value="1"/>
</dbReference>
<evidence type="ECO:0000256" key="3">
    <source>
        <dbReference type="SAM" id="MobiDB-lite"/>
    </source>
</evidence>
<evidence type="ECO:0000259" key="5">
    <source>
        <dbReference type="Pfam" id="PF25954"/>
    </source>
</evidence>
<proteinExistence type="inferred from homology"/>
<dbReference type="Gene3D" id="2.40.420.20">
    <property type="match status" value="1"/>
</dbReference>
<evidence type="ECO:0000256" key="2">
    <source>
        <dbReference type="SAM" id="Coils"/>
    </source>
</evidence>
<dbReference type="NCBIfam" id="TIGR01730">
    <property type="entry name" value="RND_mfp"/>
    <property type="match status" value="1"/>
</dbReference>
<dbReference type="PANTHER" id="PTHR30469">
    <property type="entry name" value="MULTIDRUG RESISTANCE PROTEIN MDTA"/>
    <property type="match status" value="1"/>
</dbReference>
<dbReference type="Proteomes" id="UP000240800">
    <property type="component" value="Unassembled WGS sequence"/>
</dbReference>
<dbReference type="RefSeq" id="WP_069331905.1">
    <property type="nucleotide sequence ID" value="NZ_MABH01000133.1"/>
</dbReference>
<comment type="similarity">
    <text evidence="1">Belongs to the membrane fusion protein (MFP) (TC 8.A.1) family.</text>
</comment>
<evidence type="ECO:0000256" key="1">
    <source>
        <dbReference type="ARBA" id="ARBA00009477"/>
    </source>
</evidence>
<dbReference type="Gene3D" id="1.10.287.470">
    <property type="entry name" value="Helix hairpin bin"/>
    <property type="match status" value="1"/>
</dbReference>
<dbReference type="EMBL" id="PZZW01000002">
    <property type="protein sequence ID" value="PTM80104.1"/>
    <property type="molecule type" value="Genomic_DNA"/>
</dbReference>
<accession>A0ABX5JFD3</accession>
<keyword evidence="7" id="KW-1185">Reference proteome</keyword>
<dbReference type="PANTHER" id="PTHR30469:SF11">
    <property type="entry name" value="BLL4320 PROTEIN"/>
    <property type="match status" value="1"/>
</dbReference>
<dbReference type="InterPro" id="IPR058792">
    <property type="entry name" value="Beta-barrel_RND_2"/>
</dbReference>
<feature type="region of interest" description="Disordered" evidence="3">
    <location>
        <begin position="348"/>
        <end position="395"/>
    </location>
</feature>
<gene>
    <name evidence="6" type="ORF">C8J29_102177</name>
</gene>
<organism evidence="6 7">
    <name type="scientific">Cereibacter johrii</name>
    <dbReference type="NCBI Taxonomy" id="445629"/>
    <lineage>
        <taxon>Bacteria</taxon>
        <taxon>Pseudomonadati</taxon>
        <taxon>Pseudomonadota</taxon>
        <taxon>Alphaproteobacteria</taxon>
        <taxon>Rhodobacterales</taxon>
        <taxon>Paracoccaceae</taxon>
        <taxon>Cereibacter</taxon>
    </lineage>
</organism>